<dbReference type="PANTHER" id="PTHR43031:SF16">
    <property type="entry name" value="OXIDOREDUCTASE"/>
    <property type="match status" value="1"/>
</dbReference>
<dbReference type="PANTHER" id="PTHR43031">
    <property type="entry name" value="FAD-DEPENDENT OXIDOREDUCTASE"/>
    <property type="match status" value="1"/>
</dbReference>
<dbReference type="EMBL" id="UOFR01000014">
    <property type="protein sequence ID" value="VAW92329.1"/>
    <property type="molecule type" value="Genomic_DNA"/>
</dbReference>
<protein>
    <recommendedName>
        <fullName evidence="1">Rhodanese domain-containing protein</fullName>
    </recommendedName>
</protein>
<evidence type="ECO:0000259" key="1">
    <source>
        <dbReference type="PROSITE" id="PS50206"/>
    </source>
</evidence>
<proteinExistence type="predicted"/>
<dbReference type="PROSITE" id="PS50206">
    <property type="entry name" value="RHODANESE_3"/>
    <property type="match status" value="1"/>
</dbReference>
<dbReference type="AlphaFoldDB" id="A0A3B1A2D2"/>
<dbReference type="InterPro" id="IPR050229">
    <property type="entry name" value="GlpE_sulfurtransferase"/>
</dbReference>
<gene>
    <name evidence="2" type="ORF">MNBD_GAMMA21-1225</name>
</gene>
<accession>A0A3B1A2D2</accession>
<dbReference type="Pfam" id="PF00581">
    <property type="entry name" value="Rhodanese"/>
    <property type="match status" value="2"/>
</dbReference>
<sequence>MKLLKLFPYMLLALFVMATQVQAKVSDEFPVRKLYPAVPVIEIDDLYKRKGNVIIVDVRSSYEYQTLRMSGALHIPLSSSSFVKEMQDLRNKNPNKTIVVYCNGRTCKKSYKATQKCRDNNISSVIAFDAGIFDWAKKYPDEAILLGKIPLDPARLIPKSVFKQKLVSPEKFEAMMVRKDIVVLDIRDRFQREALALYPGIEKRVYLDDTELLDKYISQAVRENKTLLVYDAAGKQVRWLMYRIESKGVKNYAFMKGGAYAYFANLRKNF</sequence>
<dbReference type="SMART" id="SM00450">
    <property type="entry name" value="RHOD"/>
    <property type="match status" value="2"/>
</dbReference>
<dbReference type="InterPro" id="IPR036873">
    <property type="entry name" value="Rhodanese-like_dom_sf"/>
</dbReference>
<feature type="domain" description="Rhodanese" evidence="1">
    <location>
        <begin position="49"/>
        <end position="144"/>
    </location>
</feature>
<dbReference type="CDD" id="cd00158">
    <property type="entry name" value="RHOD"/>
    <property type="match status" value="1"/>
</dbReference>
<dbReference type="SUPFAM" id="SSF52821">
    <property type="entry name" value="Rhodanese/Cell cycle control phosphatase"/>
    <property type="match status" value="2"/>
</dbReference>
<dbReference type="Gene3D" id="3.40.250.10">
    <property type="entry name" value="Rhodanese-like domain"/>
    <property type="match status" value="2"/>
</dbReference>
<name>A0A3B1A2D2_9ZZZZ</name>
<evidence type="ECO:0000313" key="2">
    <source>
        <dbReference type="EMBL" id="VAW92329.1"/>
    </source>
</evidence>
<reference evidence="2" key="1">
    <citation type="submission" date="2018-06" db="EMBL/GenBank/DDBJ databases">
        <authorList>
            <person name="Zhirakovskaya E."/>
        </authorList>
    </citation>
    <scope>NUCLEOTIDE SEQUENCE</scope>
</reference>
<organism evidence="2">
    <name type="scientific">hydrothermal vent metagenome</name>
    <dbReference type="NCBI Taxonomy" id="652676"/>
    <lineage>
        <taxon>unclassified sequences</taxon>
        <taxon>metagenomes</taxon>
        <taxon>ecological metagenomes</taxon>
    </lineage>
</organism>
<dbReference type="InterPro" id="IPR001763">
    <property type="entry name" value="Rhodanese-like_dom"/>
</dbReference>